<keyword evidence="4" id="KW-1185">Reference proteome</keyword>
<dbReference type="InterPro" id="IPR007110">
    <property type="entry name" value="Ig-like_dom"/>
</dbReference>
<dbReference type="AlphaFoldDB" id="H2KR18"/>
<dbReference type="SUPFAM" id="SSF48726">
    <property type="entry name" value="Immunoglobulin"/>
    <property type="match status" value="1"/>
</dbReference>
<accession>H2KR18</accession>
<gene>
    <name evidence="3" type="ORF">CLF_105214</name>
</gene>
<dbReference type="PROSITE" id="PS50835">
    <property type="entry name" value="IG_LIKE"/>
    <property type="match status" value="1"/>
</dbReference>
<feature type="transmembrane region" description="Helical" evidence="1">
    <location>
        <begin position="244"/>
        <end position="265"/>
    </location>
</feature>
<sequence>EKVSDGKIETFLEPVKLQGISFTKRYMNTSVPTMVKFNVTTTVASDDLALSWLFDGAQLNVLRFKGPLPDNPGTAFSTELQGPNSVEITLHLRDKSLSAGNYTLVVSVTTEAVTQSAQASGFVRAAPILPLFPKDRRVLEGDRLLISCEVIAFPKPDKVIWRFAPIKPDMMKDPDALVEAKADLTLLGENSSDYQFLTKSVPNDQLLFPQLPSAYNGLYECSVGDRENGDESLILVNVKDRWAALWPFIGIVIEVAVLVTAILLYERHQMRSKPLKVDANAAATAAATATEASSPGMNPRTTQMQQQNNVNAVGEPNNETTVDGNKGLNTEASFLHQTKADGTYYLWSLNFFDRSVRRPIVLFFKAMFTLSPSVSLCFAVTTKRMNYVFVAVLHAVEHRSSFYHGFSAICMPHWSAPPKFHRTESESRHLRRDLSVTAALGELETGCISATQVMCWCYEDIWEFVNKVFVLLAGSVLYEVDVGGTVWIRHANQIRHCVRPDIIQERKINLPLDILLETFQMQPENESTEPKISVNFSVAKKNWTT</sequence>
<dbReference type="InterPro" id="IPR013783">
    <property type="entry name" value="Ig-like_fold"/>
</dbReference>
<evidence type="ECO:0000313" key="4">
    <source>
        <dbReference type="Proteomes" id="UP000008909"/>
    </source>
</evidence>
<proteinExistence type="predicted"/>
<protein>
    <submittedName>
        <fullName evidence="3">Basigin</fullName>
    </submittedName>
</protein>
<evidence type="ECO:0000313" key="3">
    <source>
        <dbReference type="EMBL" id="GAA39594.2"/>
    </source>
</evidence>
<reference key="2">
    <citation type="submission" date="2011-10" db="EMBL/GenBank/DDBJ databases">
        <title>The genome and transcriptome sequence of Clonorchis sinensis provide insights into the carcinogenic liver fluke.</title>
        <authorList>
            <person name="Wang X."/>
            <person name="Huang Y."/>
            <person name="Chen W."/>
            <person name="Liu H."/>
            <person name="Guo L."/>
            <person name="Chen Y."/>
            <person name="Luo F."/>
            <person name="Zhou W."/>
            <person name="Sun J."/>
            <person name="Mao Q."/>
            <person name="Liang P."/>
            <person name="Zhou C."/>
            <person name="Tian Y."/>
            <person name="Men J."/>
            <person name="Lv X."/>
            <person name="Huang L."/>
            <person name="Zhou J."/>
            <person name="Hu Y."/>
            <person name="Li R."/>
            <person name="Zhang F."/>
            <person name="Lei H."/>
            <person name="Li X."/>
            <person name="Hu X."/>
            <person name="Liang C."/>
            <person name="Xu J."/>
            <person name="Wu Z."/>
            <person name="Yu X."/>
        </authorList>
    </citation>
    <scope>NUCLEOTIDE SEQUENCE</scope>
    <source>
        <strain>Henan</strain>
    </source>
</reference>
<dbReference type="InterPro" id="IPR036179">
    <property type="entry name" value="Ig-like_dom_sf"/>
</dbReference>
<name>H2KR18_CLOSI</name>
<reference evidence="3" key="1">
    <citation type="journal article" date="2011" name="Genome Biol.">
        <title>The draft genome of the carcinogenic human liver fluke Clonorchis sinensis.</title>
        <authorList>
            <person name="Wang X."/>
            <person name="Chen W."/>
            <person name="Huang Y."/>
            <person name="Sun J."/>
            <person name="Men J."/>
            <person name="Liu H."/>
            <person name="Luo F."/>
            <person name="Guo L."/>
            <person name="Lv X."/>
            <person name="Deng C."/>
            <person name="Zhou C."/>
            <person name="Fan Y."/>
            <person name="Li X."/>
            <person name="Huang L."/>
            <person name="Hu Y."/>
            <person name="Liang C."/>
            <person name="Hu X."/>
            <person name="Xu J."/>
            <person name="Yu X."/>
        </authorList>
    </citation>
    <scope>NUCLEOTIDE SEQUENCE [LARGE SCALE GENOMIC DNA]</scope>
    <source>
        <strain evidence="3">Henan</strain>
    </source>
</reference>
<feature type="transmembrane region" description="Helical" evidence="1">
    <location>
        <begin position="360"/>
        <end position="381"/>
    </location>
</feature>
<evidence type="ECO:0000256" key="1">
    <source>
        <dbReference type="SAM" id="Phobius"/>
    </source>
</evidence>
<keyword evidence="1" id="KW-0472">Membrane</keyword>
<evidence type="ECO:0000259" key="2">
    <source>
        <dbReference type="PROSITE" id="PS50835"/>
    </source>
</evidence>
<keyword evidence="1" id="KW-1133">Transmembrane helix</keyword>
<dbReference type="EMBL" id="DF143092">
    <property type="protein sequence ID" value="GAA39594.2"/>
    <property type="molecule type" value="Genomic_DNA"/>
</dbReference>
<feature type="domain" description="Ig-like" evidence="2">
    <location>
        <begin position="127"/>
        <end position="237"/>
    </location>
</feature>
<dbReference type="Gene3D" id="2.60.40.10">
    <property type="entry name" value="Immunoglobulins"/>
    <property type="match status" value="1"/>
</dbReference>
<dbReference type="Proteomes" id="UP000008909">
    <property type="component" value="Unassembled WGS sequence"/>
</dbReference>
<feature type="non-terminal residue" evidence="3">
    <location>
        <position position="1"/>
    </location>
</feature>
<keyword evidence="1" id="KW-0812">Transmembrane</keyword>
<organism evidence="3 4">
    <name type="scientific">Clonorchis sinensis</name>
    <name type="common">Chinese liver fluke</name>
    <dbReference type="NCBI Taxonomy" id="79923"/>
    <lineage>
        <taxon>Eukaryota</taxon>
        <taxon>Metazoa</taxon>
        <taxon>Spiralia</taxon>
        <taxon>Lophotrochozoa</taxon>
        <taxon>Platyhelminthes</taxon>
        <taxon>Trematoda</taxon>
        <taxon>Digenea</taxon>
        <taxon>Opisthorchiida</taxon>
        <taxon>Opisthorchiata</taxon>
        <taxon>Opisthorchiidae</taxon>
        <taxon>Clonorchis</taxon>
    </lineage>
</organism>